<evidence type="ECO:0000256" key="1">
    <source>
        <dbReference type="SAM" id="MobiDB-lite"/>
    </source>
</evidence>
<protein>
    <submittedName>
        <fullName evidence="2">Stc1 domain-domain-containing protein</fullName>
    </submittedName>
</protein>
<evidence type="ECO:0000313" key="2">
    <source>
        <dbReference type="EMBL" id="OUS45455.1"/>
    </source>
</evidence>
<organism evidence="2">
    <name type="scientific">Ostreococcus tauri</name>
    <name type="common">Marine green alga</name>
    <dbReference type="NCBI Taxonomy" id="70448"/>
    <lineage>
        <taxon>Eukaryota</taxon>
        <taxon>Viridiplantae</taxon>
        <taxon>Chlorophyta</taxon>
        <taxon>Mamiellophyceae</taxon>
        <taxon>Mamiellales</taxon>
        <taxon>Bathycoccaceae</taxon>
        <taxon>Ostreococcus</taxon>
    </lineage>
</organism>
<dbReference type="eggNOG" id="ENOG502S951">
    <property type="taxonomic scope" value="Eukaryota"/>
</dbReference>
<dbReference type="AlphaFoldDB" id="A0A1Y5IEN5"/>
<accession>A0A1Y5IEN5</accession>
<reference evidence="2" key="1">
    <citation type="submission" date="2017-04" db="EMBL/GenBank/DDBJ databases">
        <title>Population genomics of picophytoplankton unveils novel chromosome hypervariability.</title>
        <authorList>
            <consortium name="DOE Joint Genome Institute"/>
            <person name="Blanc-Mathieu R."/>
            <person name="Krasovec M."/>
            <person name="Hebrard M."/>
            <person name="Yau S."/>
            <person name="Desgranges E."/>
            <person name="Martin J."/>
            <person name="Schackwitz W."/>
            <person name="Kuo A."/>
            <person name="Salin G."/>
            <person name="Donnadieu C."/>
            <person name="Desdevises Y."/>
            <person name="Sanchez-Ferandin S."/>
            <person name="Moreau H."/>
            <person name="Rivals E."/>
            <person name="Grigoriev I.V."/>
            <person name="Grimsley N."/>
            <person name="Eyre-Walker A."/>
            <person name="Piganeau G."/>
        </authorList>
    </citation>
    <scope>NUCLEOTIDE SEQUENCE [LARGE SCALE GENOMIC DNA]</scope>
    <source>
        <strain evidence="2">RCC 1115</strain>
    </source>
</reference>
<feature type="region of interest" description="Disordered" evidence="1">
    <location>
        <begin position="160"/>
        <end position="191"/>
    </location>
</feature>
<feature type="region of interest" description="Disordered" evidence="1">
    <location>
        <begin position="114"/>
        <end position="140"/>
    </location>
</feature>
<name>A0A1Y5IEN5_OSTTA</name>
<dbReference type="EMBL" id="KZ155790">
    <property type="protein sequence ID" value="OUS45455.1"/>
    <property type="molecule type" value="Genomic_DNA"/>
</dbReference>
<feature type="compositionally biased region" description="Basic and acidic residues" evidence="1">
    <location>
        <begin position="114"/>
        <end position="138"/>
    </location>
</feature>
<gene>
    <name evidence="2" type="ORF">BE221DRAFT_13950</name>
</gene>
<proteinExistence type="predicted"/>
<dbReference type="Proteomes" id="UP000195557">
    <property type="component" value="Unassembled WGS sequence"/>
</dbReference>
<sequence>MSKLGVSANADPSQWAGAFECDACRRKRLPASEFSRKTLESKLQRGLPGKCKKCTDELASAERARAGASTSDSPLACSACSLTKPASAFSRTQTRMEATTRRCAECVERAARDARAASETRASETLREAREASARAEETNAVDKLATFAREAAMEATIVTGLKPQRVGGRGRGRGRGRSNPNSVLGRGGRT</sequence>